<reference evidence="1 3" key="1">
    <citation type="submission" date="2018-10" db="EMBL/GenBank/DDBJ databases">
        <title>Genomic Encyclopedia of Archaeal and Bacterial Type Strains, Phase II (KMG-II): from individual species to whole genera.</title>
        <authorList>
            <person name="Goeker M."/>
        </authorList>
    </citation>
    <scope>NUCLEOTIDE SEQUENCE [LARGE SCALE GENOMIC DNA]</scope>
    <source>
        <strain evidence="1 3">DSM 19624</strain>
    </source>
</reference>
<proteinExistence type="predicted"/>
<evidence type="ECO:0000313" key="1">
    <source>
        <dbReference type="EMBL" id="RLJ79466.1"/>
    </source>
</evidence>
<organism evidence="1 3">
    <name type="scientific">Pedobacter alluvionis</name>
    <dbReference type="NCBI Taxonomy" id="475253"/>
    <lineage>
        <taxon>Bacteria</taxon>
        <taxon>Pseudomonadati</taxon>
        <taxon>Bacteroidota</taxon>
        <taxon>Sphingobacteriia</taxon>
        <taxon>Sphingobacteriales</taxon>
        <taxon>Sphingobacteriaceae</taxon>
        <taxon>Pedobacter</taxon>
    </lineage>
</organism>
<sequence>MNAPAYFNQTFKKKYLFTITSKLSIGGILSESKVEIRWLIELKEIFDDGYLIEFITLDNTMVETNNEGFTEIHHLVNQLQKAFNEISFISNFEGKINKITNKDIINDKWNSVKKESIAYNKNMTSLNELFALQDENFNNEEALNTMINSLEFFEFYFGLIFGKKIPLNVKFKKKNVFGTTEIPFEIVESKSWIDDVDDRIITFKSNNPTLKKDELEKAYGGFPFISIDQINPVYQYDGQYRMDKNIGHIKKALITFKEYVSNDLNSEINYNIAIYE</sequence>
<dbReference type="AlphaFoldDB" id="A0A497YAH5"/>
<dbReference type="Proteomes" id="UP000273898">
    <property type="component" value="Unassembled WGS sequence"/>
</dbReference>
<evidence type="ECO:0000313" key="2">
    <source>
        <dbReference type="EMBL" id="TFB30814.1"/>
    </source>
</evidence>
<dbReference type="Proteomes" id="UP000297429">
    <property type="component" value="Unassembled WGS sequence"/>
</dbReference>
<reference evidence="2 4" key="2">
    <citation type="submission" date="2019-03" db="EMBL/GenBank/DDBJ databases">
        <authorList>
            <person name="He R.-H."/>
        </authorList>
    </citation>
    <scope>NUCLEOTIDE SEQUENCE [LARGE SCALE GENOMIC DNA]</scope>
    <source>
        <strain evidence="2 4">DSM 19624</strain>
    </source>
</reference>
<comment type="caution">
    <text evidence="1">The sequence shown here is derived from an EMBL/GenBank/DDBJ whole genome shotgun (WGS) entry which is preliminary data.</text>
</comment>
<gene>
    <name evidence="1" type="ORF">BCL90_0163</name>
    <name evidence="2" type="ORF">E3V97_09250</name>
</gene>
<dbReference type="EMBL" id="SOPX01000002">
    <property type="protein sequence ID" value="TFB30814.1"/>
    <property type="molecule type" value="Genomic_DNA"/>
</dbReference>
<dbReference type="EMBL" id="RCCK01000010">
    <property type="protein sequence ID" value="RLJ79466.1"/>
    <property type="molecule type" value="Genomic_DNA"/>
</dbReference>
<accession>A0A497YAH5</accession>
<name>A0A497YAH5_9SPHI</name>
<evidence type="ECO:0000313" key="3">
    <source>
        <dbReference type="Proteomes" id="UP000273898"/>
    </source>
</evidence>
<dbReference type="RefSeq" id="WP_121282060.1">
    <property type="nucleotide sequence ID" value="NZ_RCCK01000010.1"/>
</dbReference>
<keyword evidence="4" id="KW-1185">Reference proteome</keyword>
<evidence type="ECO:0000313" key="4">
    <source>
        <dbReference type="Proteomes" id="UP000297429"/>
    </source>
</evidence>
<protein>
    <submittedName>
        <fullName evidence="1">Uncharacterized protein</fullName>
    </submittedName>
</protein>
<dbReference type="OrthoDB" id="1232992at2"/>